<evidence type="ECO:0000313" key="2">
    <source>
        <dbReference type="EMBL" id="KAK8169776.1"/>
    </source>
</evidence>
<feature type="compositionally biased region" description="Basic and acidic residues" evidence="1">
    <location>
        <begin position="202"/>
        <end position="218"/>
    </location>
</feature>
<evidence type="ECO:0000256" key="1">
    <source>
        <dbReference type="SAM" id="MobiDB-lite"/>
    </source>
</evidence>
<keyword evidence="3" id="KW-1185">Reference proteome</keyword>
<accession>A0ABR1XWN2</accession>
<feature type="region of interest" description="Disordered" evidence="1">
    <location>
        <begin position="91"/>
        <end position="125"/>
    </location>
</feature>
<gene>
    <name evidence="2" type="ORF">IWX90DRAFT_477221</name>
</gene>
<dbReference type="EMBL" id="JBBWUH010000004">
    <property type="protein sequence ID" value="KAK8169776.1"/>
    <property type="molecule type" value="Genomic_DNA"/>
</dbReference>
<protein>
    <submittedName>
        <fullName evidence="2">Uncharacterized protein</fullName>
    </submittedName>
</protein>
<comment type="caution">
    <text evidence="2">The sequence shown here is derived from an EMBL/GenBank/DDBJ whole genome shotgun (WGS) entry which is preliminary data.</text>
</comment>
<evidence type="ECO:0000313" key="3">
    <source>
        <dbReference type="Proteomes" id="UP001456524"/>
    </source>
</evidence>
<reference evidence="2 3" key="1">
    <citation type="journal article" date="2022" name="G3 (Bethesda)">
        <title>Enemy or ally: a genomic approach to elucidate the lifestyle of Phyllosticta citrichinaensis.</title>
        <authorList>
            <person name="Buijs V.A."/>
            <person name="Groenewald J.Z."/>
            <person name="Haridas S."/>
            <person name="LaButti K.M."/>
            <person name="Lipzen A."/>
            <person name="Martin F.M."/>
            <person name="Barry K."/>
            <person name="Grigoriev I.V."/>
            <person name="Crous P.W."/>
            <person name="Seidl M.F."/>
        </authorList>
    </citation>
    <scope>NUCLEOTIDE SEQUENCE [LARGE SCALE GENOMIC DNA]</scope>
    <source>
        <strain evidence="2 3">CBS 129764</strain>
    </source>
</reference>
<proteinExistence type="predicted"/>
<organism evidence="2 3">
    <name type="scientific">Phyllosticta citrichinensis</name>
    <dbReference type="NCBI Taxonomy" id="1130410"/>
    <lineage>
        <taxon>Eukaryota</taxon>
        <taxon>Fungi</taxon>
        <taxon>Dikarya</taxon>
        <taxon>Ascomycota</taxon>
        <taxon>Pezizomycotina</taxon>
        <taxon>Dothideomycetes</taxon>
        <taxon>Dothideomycetes incertae sedis</taxon>
        <taxon>Botryosphaeriales</taxon>
        <taxon>Phyllostictaceae</taxon>
        <taxon>Phyllosticta</taxon>
    </lineage>
</organism>
<sequence length="240" mass="25657">MVAWTAQVDQKLLIALFNHYEKPIPWGAIASDLVAMGVADSLTGKAVSRHIDKLKTDVAAGKIPSGNDGNHANNVTNMVAEAGKLTKSVKKNAGIPVTPDKKAKGKGNASASSTPANTEKKRKRVLDDIGFRPVAQDTPMQDESPAKRLLSNGATAGERSQGPLYAGTAFEVIGAATGGPHDPVYEEPVTPVRTKAHSPLYKVEDGNHKVEDGNHKAENDDEEDLDNIDYMALIEDYYAD</sequence>
<dbReference type="Proteomes" id="UP001456524">
    <property type="component" value="Unassembled WGS sequence"/>
</dbReference>
<feature type="region of interest" description="Disordered" evidence="1">
    <location>
        <begin position="197"/>
        <end position="224"/>
    </location>
</feature>
<name>A0ABR1XWN2_9PEZI</name>